<protein>
    <submittedName>
        <fullName evidence="2">ABC transporter substrate-binding protein</fullName>
    </submittedName>
</protein>
<dbReference type="InterPro" id="IPR028082">
    <property type="entry name" value="Peripla_BP_I"/>
</dbReference>
<dbReference type="Gene3D" id="3.40.50.2300">
    <property type="match status" value="2"/>
</dbReference>
<dbReference type="SUPFAM" id="SSF53822">
    <property type="entry name" value="Periplasmic binding protein-like I"/>
    <property type="match status" value="1"/>
</dbReference>
<proteinExistence type="predicted"/>
<dbReference type="InterPro" id="IPR007487">
    <property type="entry name" value="ABC_transpt-TYRBP-like"/>
</dbReference>
<reference evidence="2 3" key="1">
    <citation type="submission" date="2019-05" db="EMBL/GenBank/DDBJ databases">
        <title>Complete genome sequencing of Anaerostipes rhamnosivorans.</title>
        <authorList>
            <person name="Bui T.P.N."/>
            <person name="de Vos W.M."/>
        </authorList>
    </citation>
    <scope>NUCLEOTIDE SEQUENCE [LARGE SCALE GENOMIC DNA]</scope>
    <source>
        <strain evidence="2 3">1y2</strain>
    </source>
</reference>
<dbReference type="PANTHER" id="PTHR35271">
    <property type="entry name" value="ABC TRANSPORTER, SUBSTRATE-BINDING LIPOPROTEIN-RELATED"/>
    <property type="match status" value="1"/>
</dbReference>
<dbReference type="KEGG" id="arf:AR1Y2_2282"/>
<evidence type="ECO:0000256" key="1">
    <source>
        <dbReference type="SAM" id="SignalP"/>
    </source>
</evidence>
<dbReference type="PANTHER" id="PTHR35271:SF1">
    <property type="entry name" value="ABC TRANSPORTER, SUBSTRATE-BINDING LIPOPROTEIN"/>
    <property type="match status" value="1"/>
</dbReference>
<name>A0A4P8IEE6_9FIRM</name>
<accession>A0A4P8IEE6</accession>
<dbReference type="AlphaFoldDB" id="A0A4P8IEE6"/>
<sequence length="332" mass="35963">MRRKAQVFGILAVFAAVVAFTGCAKKKSDDVKRIGILQLVEHDALNDARKGFIDGLKEDGYVDGKNIEIQYKNAQNDQSNCQTIASQFVGSRCDLVLAIATPAAQAMATETKDIPILATAVTDHQASKLVKDNKKPGTNVSGTSDMAPVKDQIGLIKKLVPKAEKVAFLYCSAEANSVLQVKQARTAAEAAGFQTMDATVSESSEIRQVVESLKGKADVIYVPTDNIISASMNTVSMVANEDKIPVIVGEEALCTGGGLATYGINYYRLGKQTAKQAEEILEGRKEVSEMPVGYQNQYDLIINEDQVKKLGIQIPKELKEKAKFVKTQNKSK</sequence>
<dbReference type="EMBL" id="CP040058">
    <property type="protein sequence ID" value="QCP35736.1"/>
    <property type="molecule type" value="Genomic_DNA"/>
</dbReference>
<dbReference type="RefSeq" id="WP_137329060.1">
    <property type="nucleotide sequence ID" value="NZ_CP040058.1"/>
</dbReference>
<evidence type="ECO:0000313" key="3">
    <source>
        <dbReference type="Proteomes" id="UP000298653"/>
    </source>
</evidence>
<dbReference type="Proteomes" id="UP000298653">
    <property type="component" value="Chromosome"/>
</dbReference>
<feature type="signal peptide" evidence="1">
    <location>
        <begin position="1"/>
        <end position="19"/>
    </location>
</feature>
<dbReference type="CDD" id="cd06325">
    <property type="entry name" value="PBP1_ABC_unchar_transporter"/>
    <property type="match status" value="1"/>
</dbReference>
<dbReference type="OrthoDB" id="9776955at2"/>
<keyword evidence="3" id="KW-1185">Reference proteome</keyword>
<gene>
    <name evidence="2" type="ORF">AR1Y2_2282</name>
</gene>
<organism evidence="2 3">
    <name type="scientific">Anaerostipes rhamnosivorans</name>
    <dbReference type="NCBI Taxonomy" id="1229621"/>
    <lineage>
        <taxon>Bacteria</taxon>
        <taxon>Bacillati</taxon>
        <taxon>Bacillota</taxon>
        <taxon>Clostridia</taxon>
        <taxon>Lachnospirales</taxon>
        <taxon>Lachnospiraceae</taxon>
        <taxon>Anaerostipes</taxon>
    </lineage>
</organism>
<dbReference type="Pfam" id="PF04392">
    <property type="entry name" value="ABC_sub_bind"/>
    <property type="match status" value="1"/>
</dbReference>
<dbReference type="PROSITE" id="PS51257">
    <property type="entry name" value="PROKAR_LIPOPROTEIN"/>
    <property type="match status" value="1"/>
</dbReference>
<keyword evidence="1" id="KW-0732">Signal</keyword>
<evidence type="ECO:0000313" key="2">
    <source>
        <dbReference type="EMBL" id="QCP35736.1"/>
    </source>
</evidence>
<feature type="chain" id="PRO_5038577575" evidence="1">
    <location>
        <begin position="20"/>
        <end position="332"/>
    </location>
</feature>